<protein>
    <submittedName>
        <fullName evidence="4">GNAT family N-acetyltransferase</fullName>
        <ecNumber evidence="4">2.3.-.-</ecNumber>
    </submittedName>
</protein>
<feature type="domain" description="N-acetyltransferase" evidence="3">
    <location>
        <begin position="4"/>
        <end position="170"/>
    </location>
</feature>
<keyword evidence="5" id="KW-1185">Reference proteome</keyword>
<dbReference type="RefSeq" id="WP_380625602.1">
    <property type="nucleotide sequence ID" value="NZ_JBHSDK010000061.1"/>
</dbReference>
<dbReference type="EMBL" id="JBHSDK010000061">
    <property type="protein sequence ID" value="MFC4338012.1"/>
    <property type="molecule type" value="Genomic_DNA"/>
</dbReference>
<comment type="caution">
    <text evidence="4">The sequence shown here is derived from an EMBL/GenBank/DDBJ whole genome shotgun (WGS) entry which is preliminary data.</text>
</comment>
<dbReference type="InterPro" id="IPR050832">
    <property type="entry name" value="Bact_Acetyltransf"/>
</dbReference>
<dbReference type="InterPro" id="IPR000182">
    <property type="entry name" value="GNAT_dom"/>
</dbReference>
<dbReference type="EC" id="2.3.-.-" evidence="4"/>
<gene>
    <name evidence="4" type="ORF">ACFPET_22735</name>
</gene>
<dbReference type="GO" id="GO:0016746">
    <property type="term" value="F:acyltransferase activity"/>
    <property type="evidence" value="ECO:0007669"/>
    <property type="project" value="UniProtKB-KW"/>
</dbReference>
<accession>A0ABV8U5W9</accession>
<dbReference type="Gene3D" id="3.40.630.30">
    <property type="match status" value="1"/>
</dbReference>
<dbReference type="InterPro" id="IPR016181">
    <property type="entry name" value="Acyl_CoA_acyltransferase"/>
</dbReference>
<dbReference type="PANTHER" id="PTHR43877">
    <property type="entry name" value="AMINOALKYLPHOSPHONATE N-ACETYLTRANSFERASE-RELATED-RELATED"/>
    <property type="match status" value="1"/>
</dbReference>
<evidence type="ECO:0000256" key="2">
    <source>
        <dbReference type="ARBA" id="ARBA00023315"/>
    </source>
</evidence>
<organism evidence="4 5">
    <name type="scientific">Salininema proteolyticum</name>
    <dbReference type="NCBI Taxonomy" id="1607685"/>
    <lineage>
        <taxon>Bacteria</taxon>
        <taxon>Bacillati</taxon>
        <taxon>Actinomycetota</taxon>
        <taxon>Actinomycetes</taxon>
        <taxon>Glycomycetales</taxon>
        <taxon>Glycomycetaceae</taxon>
        <taxon>Salininema</taxon>
    </lineage>
</organism>
<evidence type="ECO:0000313" key="5">
    <source>
        <dbReference type="Proteomes" id="UP001595823"/>
    </source>
</evidence>
<name>A0ABV8U5W9_9ACTN</name>
<evidence type="ECO:0000259" key="3">
    <source>
        <dbReference type="PROSITE" id="PS51186"/>
    </source>
</evidence>
<keyword evidence="1 4" id="KW-0808">Transferase</keyword>
<sequence length="194" mass="21911">MKPFLPRRAVESDLEALFALRREATAWLAESGVDQWPPRMYEYAKADIGSHVRSGGTYLFATTEGELAGTVSFGGPDRDYWQESDGLEHGAFVYKMIVARAWAGIGLGEAILDWACDRAQAEGRTWVGLDCRRDNKRLHRYYTARGFDPVRLAPAVEGRYSGALFRRPVEWRSRRESVSITPQRNGGVPRTDVR</sequence>
<dbReference type="SUPFAM" id="SSF55729">
    <property type="entry name" value="Acyl-CoA N-acyltransferases (Nat)"/>
    <property type="match status" value="1"/>
</dbReference>
<evidence type="ECO:0000256" key="1">
    <source>
        <dbReference type="ARBA" id="ARBA00022679"/>
    </source>
</evidence>
<keyword evidence="2 4" id="KW-0012">Acyltransferase</keyword>
<evidence type="ECO:0000313" key="4">
    <source>
        <dbReference type="EMBL" id="MFC4338012.1"/>
    </source>
</evidence>
<dbReference type="Proteomes" id="UP001595823">
    <property type="component" value="Unassembled WGS sequence"/>
</dbReference>
<dbReference type="PROSITE" id="PS51186">
    <property type="entry name" value="GNAT"/>
    <property type="match status" value="1"/>
</dbReference>
<proteinExistence type="predicted"/>
<reference evidence="5" key="1">
    <citation type="journal article" date="2019" name="Int. J. Syst. Evol. Microbiol.">
        <title>The Global Catalogue of Microorganisms (GCM) 10K type strain sequencing project: providing services to taxonomists for standard genome sequencing and annotation.</title>
        <authorList>
            <consortium name="The Broad Institute Genomics Platform"/>
            <consortium name="The Broad Institute Genome Sequencing Center for Infectious Disease"/>
            <person name="Wu L."/>
            <person name="Ma J."/>
        </authorList>
    </citation>
    <scope>NUCLEOTIDE SEQUENCE [LARGE SCALE GENOMIC DNA]</scope>
    <source>
        <strain evidence="5">IBRC-M 10908</strain>
    </source>
</reference>
<dbReference type="Pfam" id="PF00583">
    <property type="entry name" value="Acetyltransf_1"/>
    <property type="match status" value="1"/>
</dbReference>